<name>A0ABT7BN91_9CYAN</name>
<protein>
    <submittedName>
        <fullName evidence="4">Glycosyltransferase</fullName>
        <ecNumber evidence="4">2.4.-.-</ecNumber>
    </submittedName>
</protein>
<keyword evidence="5" id="KW-1185">Reference proteome</keyword>
<dbReference type="Pfam" id="PF13439">
    <property type="entry name" value="Glyco_transf_4"/>
    <property type="match status" value="1"/>
</dbReference>
<dbReference type="PANTHER" id="PTHR46401:SF2">
    <property type="entry name" value="GLYCOSYLTRANSFERASE WBBK-RELATED"/>
    <property type="match status" value="1"/>
</dbReference>
<dbReference type="InterPro" id="IPR028098">
    <property type="entry name" value="Glyco_trans_4-like_N"/>
</dbReference>
<comment type="caution">
    <text evidence="4">The sequence shown here is derived from an EMBL/GenBank/DDBJ whole genome shotgun (WGS) entry which is preliminary data.</text>
</comment>
<proteinExistence type="predicted"/>
<dbReference type="Proteomes" id="UP001231370">
    <property type="component" value="Unassembled WGS sequence"/>
</dbReference>
<feature type="domain" description="Glycosyl transferase family 1" evidence="2">
    <location>
        <begin position="189"/>
        <end position="340"/>
    </location>
</feature>
<dbReference type="EMBL" id="JAQPOK010000134">
    <property type="protein sequence ID" value="MDJ1180662.1"/>
    <property type="molecule type" value="Genomic_DNA"/>
</dbReference>
<dbReference type="Pfam" id="PF00534">
    <property type="entry name" value="Glycos_transf_1"/>
    <property type="match status" value="1"/>
</dbReference>
<sequence length="381" mass="43740">MTPQFLLVFPNMFGFKGGIQVYSAFLLQALQQLYPECQYHVLLKYDRKIPPSHDFLPQTRFWGFGRFPRWMQSLLLALILLQLSLQKRPQLMICTHVNYSVVFHWIKRWLGIPYWVVAHGTEVWDIAEIGLQRALCHADRVVAVSQYTRSRLLLEQKLKPAQVVVLPNTFDHRRFEIKPKPKYLLERYGLSPEQPVILTVSRLGRSARYKGYGILLDALVLLRPKIPNLHYVLVGKGDDRPWIEAKIETLNLSSSVTLTGLIPDEELCDHYNLCDVFALPSKGEGFGIVYLEAMACGKPVLGGNQDGAIDPLAGGEWGSLVDPEDVEAIAHTLYKILQKKYPNPRFYEPESLRNYVIQTYSTDRFVHQLNRLLSQQALPRL</sequence>
<dbReference type="SUPFAM" id="SSF53756">
    <property type="entry name" value="UDP-Glycosyltransferase/glycogen phosphorylase"/>
    <property type="match status" value="1"/>
</dbReference>
<dbReference type="PANTHER" id="PTHR46401">
    <property type="entry name" value="GLYCOSYLTRANSFERASE WBBK-RELATED"/>
    <property type="match status" value="1"/>
</dbReference>
<dbReference type="GO" id="GO:0016757">
    <property type="term" value="F:glycosyltransferase activity"/>
    <property type="evidence" value="ECO:0007669"/>
    <property type="project" value="UniProtKB-KW"/>
</dbReference>
<gene>
    <name evidence="4" type="ORF">PJF56_17525</name>
</gene>
<evidence type="ECO:0000259" key="2">
    <source>
        <dbReference type="Pfam" id="PF00534"/>
    </source>
</evidence>
<keyword evidence="1 4" id="KW-0808">Transferase</keyword>
<dbReference type="EC" id="2.4.-.-" evidence="4"/>
<accession>A0ABT7BN91</accession>
<evidence type="ECO:0000313" key="4">
    <source>
        <dbReference type="EMBL" id="MDJ1180662.1"/>
    </source>
</evidence>
<feature type="domain" description="Glycosyltransferase subfamily 4-like N-terminal" evidence="3">
    <location>
        <begin position="17"/>
        <end position="173"/>
    </location>
</feature>
<dbReference type="InterPro" id="IPR001296">
    <property type="entry name" value="Glyco_trans_1"/>
</dbReference>
<evidence type="ECO:0000313" key="5">
    <source>
        <dbReference type="Proteomes" id="UP001231370"/>
    </source>
</evidence>
<evidence type="ECO:0000259" key="3">
    <source>
        <dbReference type="Pfam" id="PF13439"/>
    </source>
</evidence>
<dbReference type="RefSeq" id="WP_283763963.1">
    <property type="nucleotide sequence ID" value="NZ_JAQPOK010000134.1"/>
</dbReference>
<organism evidence="4 5">
    <name type="scientific">Roseofilum halophilum BLCC-M91</name>
    <dbReference type="NCBI Taxonomy" id="3022259"/>
    <lineage>
        <taxon>Bacteria</taxon>
        <taxon>Bacillati</taxon>
        <taxon>Cyanobacteriota</taxon>
        <taxon>Cyanophyceae</taxon>
        <taxon>Desertifilales</taxon>
        <taxon>Desertifilaceae</taxon>
        <taxon>Roseofilum</taxon>
        <taxon>Roseofilum halophilum</taxon>
    </lineage>
</organism>
<reference evidence="4 5" key="1">
    <citation type="submission" date="2023-01" db="EMBL/GenBank/DDBJ databases">
        <title>Novel diversity within Roseofilum (Cyanobacteria; Desertifilaceae) from marine benthic mats with descriptions of four novel species.</title>
        <authorList>
            <person name="Wang Y."/>
            <person name="Berthold D.E."/>
            <person name="Hu J."/>
            <person name="Lefler F.W."/>
            <person name="Laughinghouse H.D. IV."/>
        </authorList>
    </citation>
    <scope>NUCLEOTIDE SEQUENCE [LARGE SCALE GENOMIC DNA]</scope>
    <source>
        <strain evidence="4 5">BLCC-M91</strain>
    </source>
</reference>
<evidence type="ECO:0000256" key="1">
    <source>
        <dbReference type="ARBA" id="ARBA00022679"/>
    </source>
</evidence>
<keyword evidence="4" id="KW-0328">Glycosyltransferase</keyword>
<dbReference type="Gene3D" id="3.40.50.2000">
    <property type="entry name" value="Glycogen Phosphorylase B"/>
    <property type="match status" value="2"/>
</dbReference>